<name>A0A0F8ZNN1_9ZZZZ</name>
<protein>
    <submittedName>
        <fullName evidence="1">Uncharacterized protein</fullName>
    </submittedName>
</protein>
<evidence type="ECO:0000313" key="1">
    <source>
        <dbReference type="EMBL" id="KKK87610.1"/>
    </source>
</evidence>
<sequence>MKLGNITIKFHEEQLKRFEAAAARFPEDVLVSSSEKQAPSSVTIEVPRGEHPDRGACLCDSVHVHLSATQAGTLDRLTRSLDHGGARFRGNDGTTHLPVMSEDDAVRWLLERIGDRVRET</sequence>
<dbReference type="EMBL" id="LAZR01050320">
    <property type="protein sequence ID" value="KKK87610.1"/>
    <property type="molecule type" value="Genomic_DNA"/>
</dbReference>
<dbReference type="AlphaFoldDB" id="A0A0F8ZNN1"/>
<gene>
    <name evidence="1" type="ORF">LCGC14_2751540</name>
</gene>
<comment type="caution">
    <text evidence="1">The sequence shown here is derived from an EMBL/GenBank/DDBJ whole genome shotgun (WGS) entry which is preliminary data.</text>
</comment>
<organism evidence="1">
    <name type="scientific">marine sediment metagenome</name>
    <dbReference type="NCBI Taxonomy" id="412755"/>
    <lineage>
        <taxon>unclassified sequences</taxon>
        <taxon>metagenomes</taxon>
        <taxon>ecological metagenomes</taxon>
    </lineage>
</organism>
<proteinExistence type="predicted"/>
<accession>A0A0F8ZNN1</accession>
<reference evidence="1" key="1">
    <citation type="journal article" date="2015" name="Nature">
        <title>Complex archaea that bridge the gap between prokaryotes and eukaryotes.</title>
        <authorList>
            <person name="Spang A."/>
            <person name="Saw J.H."/>
            <person name="Jorgensen S.L."/>
            <person name="Zaremba-Niedzwiedzka K."/>
            <person name="Martijn J."/>
            <person name="Lind A.E."/>
            <person name="van Eijk R."/>
            <person name="Schleper C."/>
            <person name="Guy L."/>
            <person name="Ettema T.J."/>
        </authorList>
    </citation>
    <scope>NUCLEOTIDE SEQUENCE</scope>
</reference>